<gene>
    <name evidence="1" type="ORF">ISF26_02235</name>
</gene>
<proteinExistence type="predicted"/>
<organism evidence="1 2">
    <name type="scientific">Gloeobacter morelensis MG652769</name>
    <dbReference type="NCBI Taxonomy" id="2781736"/>
    <lineage>
        <taxon>Bacteria</taxon>
        <taxon>Bacillati</taxon>
        <taxon>Cyanobacteriota</taxon>
        <taxon>Cyanophyceae</taxon>
        <taxon>Gloeobacterales</taxon>
        <taxon>Gloeobacteraceae</taxon>
        <taxon>Gloeobacter</taxon>
        <taxon>Gloeobacter morelensis</taxon>
    </lineage>
</organism>
<sequence>MPKVTLIDGRTVEIPLEEMAAFIAQNRELIVRRRIKMERPATAEDFDFTEFEPDQAVTRKG</sequence>
<evidence type="ECO:0000313" key="1">
    <source>
        <dbReference type="EMBL" id="UFP95091.1"/>
    </source>
</evidence>
<dbReference type="EMBL" id="CP063845">
    <property type="protein sequence ID" value="UFP95091.1"/>
    <property type="molecule type" value="Genomic_DNA"/>
</dbReference>
<dbReference type="RefSeq" id="WP_230842251.1">
    <property type="nucleotide sequence ID" value="NZ_CP063845.1"/>
</dbReference>
<name>A0ABY3PN69_9CYAN</name>
<evidence type="ECO:0000313" key="2">
    <source>
        <dbReference type="Proteomes" id="UP001054846"/>
    </source>
</evidence>
<protein>
    <submittedName>
        <fullName evidence="1">Uncharacterized protein</fullName>
    </submittedName>
</protein>
<reference evidence="1 2" key="1">
    <citation type="journal article" date="2021" name="Genome Biol. Evol.">
        <title>Complete Genome Sequencing of a Novel Gloeobacter Species from a Waterfall Cave in Mexico.</title>
        <authorList>
            <person name="Saw J.H."/>
            <person name="Cardona T."/>
            <person name="Montejano G."/>
        </authorList>
    </citation>
    <scope>NUCLEOTIDE SEQUENCE [LARGE SCALE GENOMIC DNA]</scope>
    <source>
        <strain evidence="1">MG652769</strain>
    </source>
</reference>
<dbReference type="Proteomes" id="UP001054846">
    <property type="component" value="Chromosome"/>
</dbReference>
<accession>A0ABY3PN69</accession>
<keyword evidence="2" id="KW-1185">Reference proteome</keyword>